<dbReference type="PANTHER" id="PTHR33387:SF3">
    <property type="entry name" value="DUF985 DOMAIN-CONTAINING PROTEIN"/>
    <property type="match status" value="1"/>
</dbReference>
<dbReference type="InterPro" id="IPR039935">
    <property type="entry name" value="YML079W-like"/>
</dbReference>
<dbReference type="InterPro" id="IPR011051">
    <property type="entry name" value="RmlC_Cupin_sf"/>
</dbReference>
<dbReference type="InterPro" id="IPR014710">
    <property type="entry name" value="RmlC-like_jellyroll"/>
</dbReference>
<evidence type="ECO:0000259" key="1">
    <source>
        <dbReference type="Pfam" id="PF06172"/>
    </source>
</evidence>
<evidence type="ECO:0000313" key="3">
    <source>
        <dbReference type="Proteomes" id="UP000321793"/>
    </source>
</evidence>
<proteinExistence type="predicted"/>
<dbReference type="Gene3D" id="2.60.120.10">
    <property type="entry name" value="Jelly Rolls"/>
    <property type="match status" value="1"/>
</dbReference>
<dbReference type="OrthoDB" id="9798288at2"/>
<dbReference type="Pfam" id="PF06172">
    <property type="entry name" value="Cupin_5"/>
    <property type="match status" value="1"/>
</dbReference>
<keyword evidence="3" id="KW-1185">Reference proteome</keyword>
<name>A0A512SYU2_9MICO</name>
<comment type="caution">
    <text evidence="2">The sequence shown here is derived from an EMBL/GenBank/DDBJ whole genome shotgun (WGS) entry which is preliminary data.</text>
</comment>
<organism evidence="2 3">
    <name type="scientific">Knoellia locipacati</name>
    <dbReference type="NCBI Taxonomy" id="882824"/>
    <lineage>
        <taxon>Bacteria</taxon>
        <taxon>Bacillati</taxon>
        <taxon>Actinomycetota</taxon>
        <taxon>Actinomycetes</taxon>
        <taxon>Micrococcales</taxon>
        <taxon>Intrasporangiaceae</taxon>
        <taxon>Knoellia</taxon>
    </lineage>
</organism>
<protein>
    <submittedName>
        <fullName evidence="2">Cupin</fullName>
    </submittedName>
</protein>
<accession>A0A512SYU2</accession>
<gene>
    <name evidence="2" type="ORF">KLO01_11670</name>
</gene>
<evidence type="ECO:0000313" key="2">
    <source>
        <dbReference type="EMBL" id="GEQ13120.1"/>
    </source>
</evidence>
<dbReference type="InterPro" id="IPR009327">
    <property type="entry name" value="Cupin_DUF985"/>
</dbReference>
<feature type="domain" description="DUF985" evidence="1">
    <location>
        <begin position="5"/>
        <end position="126"/>
    </location>
</feature>
<sequence>MRTPEQIIAEHKMKPIPDEGAWFVEGPRTQGLSSILVLLTSAPDGFSAMHRLGVDEGWQWLEGAPAALLRLKEGPRRNHGTLTLLNPQRRQMLVRSGVWQGAATMGAWTLLSCWCSPAFRPHHFTLGDREQLSTAFPAYATEIAALTRDTAPEALPAVGDGRS</sequence>
<dbReference type="PANTHER" id="PTHR33387">
    <property type="entry name" value="RMLC-LIKE JELLY ROLL FOLD PROTEIN"/>
    <property type="match status" value="1"/>
</dbReference>
<dbReference type="Proteomes" id="UP000321793">
    <property type="component" value="Unassembled WGS sequence"/>
</dbReference>
<dbReference type="RefSeq" id="WP_147062958.1">
    <property type="nucleotide sequence ID" value="NZ_BAABDN010000001.1"/>
</dbReference>
<dbReference type="EMBL" id="BKBA01000003">
    <property type="protein sequence ID" value="GEQ13120.1"/>
    <property type="molecule type" value="Genomic_DNA"/>
</dbReference>
<dbReference type="CDD" id="cd06121">
    <property type="entry name" value="cupin_YML079wp"/>
    <property type="match status" value="1"/>
</dbReference>
<reference evidence="2 3" key="1">
    <citation type="submission" date="2019-07" db="EMBL/GenBank/DDBJ databases">
        <title>Whole genome shotgun sequence of Knoellia locipacati NBRC 109775.</title>
        <authorList>
            <person name="Hosoyama A."/>
            <person name="Uohara A."/>
            <person name="Ohji S."/>
            <person name="Ichikawa N."/>
        </authorList>
    </citation>
    <scope>NUCLEOTIDE SEQUENCE [LARGE SCALE GENOMIC DNA]</scope>
    <source>
        <strain evidence="2 3">NBRC 109775</strain>
    </source>
</reference>
<dbReference type="SUPFAM" id="SSF51182">
    <property type="entry name" value="RmlC-like cupins"/>
    <property type="match status" value="1"/>
</dbReference>
<dbReference type="AlphaFoldDB" id="A0A512SYU2"/>